<reference evidence="1 2" key="1">
    <citation type="submission" date="2016-10" db="EMBL/GenBank/DDBJ databases">
        <authorList>
            <person name="de Groot N.N."/>
        </authorList>
    </citation>
    <scope>NUCLEOTIDE SEQUENCE [LARGE SCALE GENOMIC DNA]</scope>
    <source>
        <strain evidence="1 2">OK461</strain>
    </source>
</reference>
<dbReference type="EMBL" id="FONR01000034">
    <property type="protein sequence ID" value="SFG94911.1"/>
    <property type="molecule type" value="Genomic_DNA"/>
</dbReference>
<accession>A0A1I2W5W0</accession>
<organism evidence="1 2">
    <name type="scientific">Streptomyces mirabilis</name>
    <dbReference type="NCBI Taxonomy" id="68239"/>
    <lineage>
        <taxon>Bacteria</taxon>
        <taxon>Bacillati</taxon>
        <taxon>Actinomycetota</taxon>
        <taxon>Actinomycetes</taxon>
        <taxon>Kitasatosporales</taxon>
        <taxon>Streptomycetaceae</taxon>
        <taxon>Streptomyces</taxon>
    </lineage>
</organism>
<evidence type="ECO:0000313" key="1">
    <source>
        <dbReference type="EMBL" id="SFG94911.1"/>
    </source>
</evidence>
<proteinExistence type="predicted"/>
<name>A0A1I2W5W0_9ACTN</name>
<gene>
    <name evidence="1" type="ORF">SAMN02787118_13466</name>
</gene>
<dbReference type="Proteomes" id="UP000181942">
    <property type="component" value="Unassembled WGS sequence"/>
</dbReference>
<evidence type="ECO:0000313" key="2">
    <source>
        <dbReference type="Proteomes" id="UP000181942"/>
    </source>
</evidence>
<protein>
    <submittedName>
        <fullName evidence="1">Uncharacterized protein</fullName>
    </submittedName>
</protein>
<dbReference type="AlphaFoldDB" id="A0A1I2W5W0"/>
<sequence length="49" mass="5169">MRGGHRQSVRPCRVQDGPLALGAVDAERLAGDEDLSAFVLQLFDGTADG</sequence>